<keyword evidence="1" id="KW-1133">Transmembrane helix</keyword>
<dbReference type="Proteomes" id="UP000276232">
    <property type="component" value="Unassembled WGS sequence"/>
</dbReference>
<feature type="transmembrane region" description="Helical" evidence="1">
    <location>
        <begin position="161"/>
        <end position="179"/>
    </location>
</feature>
<feature type="transmembrane region" description="Helical" evidence="1">
    <location>
        <begin position="127"/>
        <end position="149"/>
    </location>
</feature>
<dbReference type="InParanoid" id="A0A3N1HK25"/>
<accession>A0A3N1HK25</accession>
<dbReference type="AlphaFoldDB" id="A0A3N1HK25"/>
<feature type="transmembrane region" description="Helical" evidence="1">
    <location>
        <begin position="199"/>
        <end position="220"/>
    </location>
</feature>
<sequence length="230" mass="24471">MSSTPPETRPRPTAAAPSVRAERGWWTLVAVVGVASLGLQLWLTLTSGEPALGTRLVRLVSFFTISTNVLVALLAVLVATGRHPDDRHGTAPVWWRALRLGAPVCIVVVGVVYHLRLADLVELTPLGAVADAGLHSVVPVLALVGWVWFTPRGLADARAALLALVYPVLWAVWTFTRGAGDGWYPYPFVDVGVVGVDGAVRGVVGVTVLLAVLLTAAMLVDRALGRRRAR</sequence>
<keyword evidence="3" id="KW-1185">Reference proteome</keyword>
<dbReference type="OrthoDB" id="9809977at2"/>
<dbReference type="EMBL" id="RJKN01000005">
    <property type="protein sequence ID" value="ROP42801.1"/>
    <property type="molecule type" value="Genomic_DNA"/>
</dbReference>
<name>A0A3N1HK25_9ACTN</name>
<dbReference type="InterPro" id="IPR049713">
    <property type="entry name" value="Pr6Pr-like"/>
</dbReference>
<evidence type="ECO:0000313" key="2">
    <source>
        <dbReference type="EMBL" id="ROP42801.1"/>
    </source>
</evidence>
<keyword evidence="1" id="KW-0812">Transmembrane</keyword>
<feature type="transmembrane region" description="Helical" evidence="1">
    <location>
        <begin position="25"/>
        <end position="45"/>
    </location>
</feature>
<evidence type="ECO:0008006" key="4">
    <source>
        <dbReference type="Google" id="ProtNLM"/>
    </source>
</evidence>
<dbReference type="RefSeq" id="WP_123380193.1">
    <property type="nucleotide sequence ID" value="NZ_RJKN01000005.1"/>
</dbReference>
<comment type="caution">
    <text evidence="2">The sequence shown here is derived from an EMBL/GenBank/DDBJ whole genome shotgun (WGS) entry which is preliminary data.</text>
</comment>
<organism evidence="2 3">
    <name type="scientific">Pseudokineococcus lusitanus</name>
    <dbReference type="NCBI Taxonomy" id="763993"/>
    <lineage>
        <taxon>Bacteria</taxon>
        <taxon>Bacillati</taxon>
        <taxon>Actinomycetota</taxon>
        <taxon>Actinomycetes</taxon>
        <taxon>Kineosporiales</taxon>
        <taxon>Kineosporiaceae</taxon>
        <taxon>Pseudokineococcus</taxon>
    </lineage>
</organism>
<dbReference type="NCBIfam" id="NF038065">
    <property type="entry name" value="Pr6Pr"/>
    <property type="match status" value="1"/>
</dbReference>
<protein>
    <recommendedName>
        <fullName evidence="4">FAR-17a/AIG1-like protein</fullName>
    </recommendedName>
</protein>
<feature type="transmembrane region" description="Helical" evidence="1">
    <location>
        <begin position="57"/>
        <end position="81"/>
    </location>
</feature>
<gene>
    <name evidence="2" type="ORF">EDC03_2088</name>
</gene>
<proteinExistence type="predicted"/>
<reference evidence="2 3" key="1">
    <citation type="journal article" date="2015" name="Stand. Genomic Sci.">
        <title>Genomic Encyclopedia of Bacterial and Archaeal Type Strains, Phase III: the genomes of soil and plant-associated and newly described type strains.</title>
        <authorList>
            <person name="Whitman W.B."/>
            <person name="Woyke T."/>
            <person name="Klenk H.P."/>
            <person name="Zhou Y."/>
            <person name="Lilburn T.G."/>
            <person name="Beck B.J."/>
            <person name="De Vos P."/>
            <person name="Vandamme P."/>
            <person name="Eisen J.A."/>
            <person name="Garrity G."/>
            <person name="Hugenholtz P."/>
            <person name="Kyrpides N.C."/>
        </authorList>
    </citation>
    <scope>NUCLEOTIDE SEQUENCE [LARGE SCALE GENOMIC DNA]</scope>
    <source>
        <strain evidence="2 3">CECT 7306</strain>
    </source>
</reference>
<evidence type="ECO:0000313" key="3">
    <source>
        <dbReference type="Proteomes" id="UP000276232"/>
    </source>
</evidence>
<keyword evidence="1" id="KW-0472">Membrane</keyword>
<feature type="transmembrane region" description="Helical" evidence="1">
    <location>
        <begin position="93"/>
        <end position="115"/>
    </location>
</feature>
<evidence type="ECO:0000256" key="1">
    <source>
        <dbReference type="SAM" id="Phobius"/>
    </source>
</evidence>